<feature type="domain" description="Plastocyanin-like" evidence="16">
    <location>
        <begin position="366"/>
        <end position="489"/>
    </location>
</feature>
<evidence type="ECO:0000256" key="7">
    <source>
        <dbReference type="ARBA" id="ARBA00022723"/>
    </source>
</evidence>
<evidence type="ECO:0000313" key="18">
    <source>
        <dbReference type="EMBL" id="KAJ7220280.1"/>
    </source>
</evidence>
<feature type="domain" description="Plastocyanin-like" evidence="15">
    <location>
        <begin position="164"/>
        <end position="305"/>
    </location>
</feature>
<evidence type="ECO:0000259" key="15">
    <source>
        <dbReference type="Pfam" id="PF00394"/>
    </source>
</evidence>
<sequence length="517" mass="55587">MATSLFSLALAVGVSMHMAACATVGPVGELVIANASAMFDGTTRPAVLAGGTFPGTLVTGTKGDSFELTVTNKQFDPSMVQSTSIHWHGIFKTHTASVDGPAFVTQCPIAHGNSFLYNFTVNQAGTFWYHSHLSTQYCDGLRGAMVIYDPEDPYLNQYDVDDETTVLTLADWYHTLAKQVTGVAHPDSTLIQGLGRTTSTPSAPLGVLAVKQYKRYRIRLLNIACDPNYIFQIDGHTNLTIIEADGITTEPYTVDSIQIFAGQRYSFILNADRPVGNYWIRAQPSGGTTGFANGINSGILRYVGASNADPTTMQDTSVNAFNEVNLRPLDSPGAPGEPVSGGVKKAISLNLTQAGGRFFINNVSFTPPEVPVLLQILSGNQSAQSLMPTGSVYTLPMNSTIELSIPAGLVVGGPHPFHLHGHAFDVVRSAGSMVYNYANPPRRDVVSIGAEGDNVTIRFTTDNAGPWFLHCHIDWHLEAGLAIVFAEDVPDWNSTIAHSQAWDQLCPIYNSLSSSDL</sequence>
<comment type="similarity">
    <text evidence="4">Belongs to the multicopper oxidase family.</text>
</comment>
<dbReference type="InterPro" id="IPR008972">
    <property type="entry name" value="Cupredoxin"/>
</dbReference>
<keyword evidence="7" id="KW-0479">Metal-binding</keyword>
<keyword evidence="12" id="KW-0325">Glycoprotein</keyword>
<comment type="subcellular location">
    <subcellularLocation>
        <location evidence="3">Secreted</location>
    </subcellularLocation>
</comment>
<keyword evidence="9" id="KW-0560">Oxidoreductase</keyword>
<dbReference type="Pfam" id="PF00394">
    <property type="entry name" value="Cu-oxidase"/>
    <property type="match status" value="1"/>
</dbReference>
<dbReference type="Pfam" id="PF07732">
    <property type="entry name" value="Cu-oxidase_3"/>
    <property type="match status" value="1"/>
</dbReference>
<comment type="cofactor">
    <cofactor evidence="2">
        <name>Cu cation</name>
        <dbReference type="ChEBI" id="CHEBI:23378"/>
    </cofactor>
</comment>
<feature type="signal peptide" evidence="14">
    <location>
        <begin position="1"/>
        <end position="21"/>
    </location>
</feature>
<dbReference type="Proteomes" id="UP001219525">
    <property type="component" value="Unassembled WGS sequence"/>
</dbReference>
<dbReference type="PANTHER" id="PTHR11709:SF511">
    <property type="entry name" value="LACCASE"/>
    <property type="match status" value="1"/>
</dbReference>
<gene>
    <name evidence="18" type="ORF">GGX14DRAFT_515682</name>
</gene>
<dbReference type="InterPro" id="IPR001117">
    <property type="entry name" value="Cu-oxidase_2nd"/>
</dbReference>
<dbReference type="EMBL" id="JARJCW010000010">
    <property type="protein sequence ID" value="KAJ7220280.1"/>
    <property type="molecule type" value="Genomic_DNA"/>
</dbReference>
<dbReference type="InterPro" id="IPR011707">
    <property type="entry name" value="Cu-oxidase-like_N"/>
</dbReference>
<evidence type="ECO:0000256" key="3">
    <source>
        <dbReference type="ARBA" id="ARBA00004613"/>
    </source>
</evidence>
<protein>
    <recommendedName>
        <fullName evidence="5">laccase</fullName>
        <ecNumber evidence="5">1.10.3.2</ecNumber>
    </recommendedName>
</protein>
<dbReference type="InterPro" id="IPR002355">
    <property type="entry name" value="Cu_oxidase_Cu_BS"/>
</dbReference>
<keyword evidence="8" id="KW-0677">Repeat</keyword>
<proteinExistence type="inferred from homology"/>
<dbReference type="InterPro" id="IPR045087">
    <property type="entry name" value="Cu-oxidase_fam"/>
</dbReference>
<keyword evidence="13" id="KW-0439">Lignin degradation</keyword>
<keyword evidence="11" id="KW-1015">Disulfide bond</keyword>
<dbReference type="Pfam" id="PF07731">
    <property type="entry name" value="Cu-oxidase_2"/>
    <property type="match status" value="1"/>
</dbReference>
<evidence type="ECO:0000256" key="9">
    <source>
        <dbReference type="ARBA" id="ARBA00023002"/>
    </source>
</evidence>
<dbReference type="GO" id="GO:0046274">
    <property type="term" value="P:lignin catabolic process"/>
    <property type="evidence" value="ECO:0007669"/>
    <property type="project" value="UniProtKB-KW"/>
</dbReference>
<feature type="domain" description="Plastocyanin-like" evidence="17">
    <location>
        <begin position="36"/>
        <end position="151"/>
    </location>
</feature>
<dbReference type="GO" id="GO:0005576">
    <property type="term" value="C:extracellular region"/>
    <property type="evidence" value="ECO:0007669"/>
    <property type="project" value="UniProtKB-SubCell"/>
</dbReference>
<evidence type="ECO:0000256" key="12">
    <source>
        <dbReference type="ARBA" id="ARBA00023180"/>
    </source>
</evidence>
<organism evidence="18 19">
    <name type="scientific">Mycena pura</name>
    <dbReference type="NCBI Taxonomy" id="153505"/>
    <lineage>
        <taxon>Eukaryota</taxon>
        <taxon>Fungi</taxon>
        <taxon>Dikarya</taxon>
        <taxon>Basidiomycota</taxon>
        <taxon>Agaricomycotina</taxon>
        <taxon>Agaricomycetes</taxon>
        <taxon>Agaricomycetidae</taxon>
        <taxon>Agaricales</taxon>
        <taxon>Marasmiineae</taxon>
        <taxon>Mycenaceae</taxon>
        <taxon>Mycena</taxon>
    </lineage>
</organism>
<evidence type="ECO:0000256" key="4">
    <source>
        <dbReference type="ARBA" id="ARBA00010609"/>
    </source>
</evidence>
<keyword evidence="6" id="KW-0964">Secreted</keyword>
<name>A0AAD6VS40_9AGAR</name>
<comment type="caution">
    <text evidence="18">The sequence shown here is derived from an EMBL/GenBank/DDBJ whole genome shotgun (WGS) entry which is preliminary data.</text>
</comment>
<dbReference type="SUPFAM" id="SSF49503">
    <property type="entry name" value="Cupredoxins"/>
    <property type="match status" value="3"/>
</dbReference>
<evidence type="ECO:0000256" key="11">
    <source>
        <dbReference type="ARBA" id="ARBA00023157"/>
    </source>
</evidence>
<dbReference type="PROSITE" id="PS00079">
    <property type="entry name" value="MULTICOPPER_OXIDASE1"/>
    <property type="match status" value="2"/>
</dbReference>
<evidence type="ECO:0000259" key="17">
    <source>
        <dbReference type="Pfam" id="PF07732"/>
    </source>
</evidence>
<evidence type="ECO:0000256" key="8">
    <source>
        <dbReference type="ARBA" id="ARBA00022737"/>
    </source>
</evidence>
<dbReference type="PROSITE" id="PS00080">
    <property type="entry name" value="MULTICOPPER_OXIDASE2"/>
    <property type="match status" value="1"/>
</dbReference>
<dbReference type="CDD" id="cd13903">
    <property type="entry name" value="CuRO_3_Tv-LCC_like"/>
    <property type="match status" value="1"/>
</dbReference>
<dbReference type="InterPro" id="IPR011706">
    <property type="entry name" value="Cu-oxidase_C"/>
</dbReference>
<evidence type="ECO:0000256" key="5">
    <source>
        <dbReference type="ARBA" id="ARBA00012297"/>
    </source>
</evidence>
<evidence type="ECO:0000259" key="16">
    <source>
        <dbReference type="Pfam" id="PF07731"/>
    </source>
</evidence>
<evidence type="ECO:0000256" key="14">
    <source>
        <dbReference type="SAM" id="SignalP"/>
    </source>
</evidence>
<feature type="chain" id="PRO_5041978760" description="laccase" evidence="14">
    <location>
        <begin position="22"/>
        <end position="517"/>
    </location>
</feature>
<dbReference type="PANTHER" id="PTHR11709">
    <property type="entry name" value="MULTI-COPPER OXIDASE"/>
    <property type="match status" value="1"/>
</dbReference>
<dbReference type="GO" id="GO:0005507">
    <property type="term" value="F:copper ion binding"/>
    <property type="evidence" value="ECO:0007669"/>
    <property type="project" value="InterPro"/>
</dbReference>
<reference evidence="18" key="1">
    <citation type="submission" date="2023-03" db="EMBL/GenBank/DDBJ databases">
        <title>Massive genome expansion in bonnet fungi (Mycena s.s.) driven by repeated elements and novel gene families across ecological guilds.</title>
        <authorList>
            <consortium name="Lawrence Berkeley National Laboratory"/>
            <person name="Harder C.B."/>
            <person name="Miyauchi S."/>
            <person name="Viragh M."/>
            <person name="Kuo A."/>
            <person name="Thoen E."/>
            <person name="Andreopoulos B."/>
            <person name="Lu D."/>
            <person name="Skrede I."/>
            <person name="Drula E."/>
            <person name="Henrissat B."/>
            <person name="Morin E."/>
            <person name="Kohler A."/>
            <person name="Barry K."/>
            <person name="LaButti K."/>
            <person name="Morin E."/>
            <person name="Salamov A."/>
            <person name="Lipzen A."/>
            <person name="Mereny Z."/>
            <person name="Hegedus B."/>
            <person name="Baldrian P."/>
            <person name="Stursova M."/>
            <person name="Weitz H."/>
            <person name="Taylor A."/>
            <person name="Grigoriev I.V."/>
            <person name="Nagy L.G."/>
            <person name="Martin F."/>
            <person name="Kauserud H."/>
        </authorList>
    </citation>
    <scope>NUCLEOTIDE SEQUENCE</scope>
    <source>
        <strain evidence="18">9144</strain>
    </source>
</reference>
<keyword evidence="14" id="KW-0732">Signal</keyword>
<dbReference type="AlphaFoldDB" id="A0AAD6VS40"/>
<dbReference type="FunFam" id="2.60.40.420:FF:000112">
    <property type="entry name" value="Laccase B"/>
    <property type="match status" value="1"/>
</dbReference>
<dbReference type="GO" id="GO:0052716">
    <property type="term" value="F:hydroquinone:oxygen oxidoreductase activity"/>
    <property type="evidence" value="ECO:0007669"/>
    <property type="project" value="UniProtKB-EC"/>
</dbReference>
<dbReference type="FunFam" id="2.60.40.420:FF:000045">
    <property type="entry name" value="Laccase 2"/>
    <property type="match status" value="1"/>
</dbReference>
<dbReference type="EC" id="1.10.3.2" evidence="5"/>
<dbReference type="Gene3D" id="2.60.40.420">
    <property type="entry name" value="Cupredoxins - blue copper proteins"/>
    <property type="match status" value="3"/>
</dbReference>
<comment type="catalytic activity">
    <reaction evidence="1">
        <text>4 hydroquinone + O2 = 4 benzosemiquinone + 2 H2O</text>
        <dbReference type="Rhea" id="RHEA:11276"/>
        <dbReference type="ChEBI" id="CHEBI:15377"/>
        <dbReference type="ChEBI" id="CHEBI:15379"/>
        <dbReference type="ChEBI" id="CHEBI:17594"/>
        <dbReference type="ChEBI" id="CHEBI:17977"/>
        <dbReference type="EC" id="1.10.3.2"/>
    </reaction>
</comment>
<dbReference type="InterPro" id="IPR033138">
    <property type="entry name" value="Cu_oxidase_CS"/>
</dbReference>
<evidence type="ECO:0000256" key="1">
    <source>
        <dbReference type="ARBA" id="ARBA00000349"/>
    </source>
</evidence>
<keyword evidence="10" id="KW-0186">Copper</keyword>
<evidence type="ECO:0000256" key="2">
    <source>
        <dbReference type="ARBA" id="ARBA00001935"/>
    </source>
</evidence>
<keyword evidence="19" id="KW-1185">Reference proteome</keyword>
<evidence type="ECO:0000256" key="10">
    <source>
        <dbReference type="ARBA" id="ARBA00023008"/>
    </source>
</evidence>
<accession>A0AAD6VS40</accession>
<evidence type="ECO:0000256" key="6">
    <source>
        <dbReference type="ARBA" id="ARBA00022525"/>
    </source>
</evidence>
<evidence type="ECO:0000256" key="13">
    <source>
        <dbReference type="ARBA" id="ARBA00023185"/>
    </source>
</evidence>
<evidence type="ECO:0000313" key="19">
    <source>
        <dbReference type="Proteomes" id="UP001219525"/>
    </source>
</evidence>